<dbReference type="InterPro" id="IPR038718">
    <property type="entry name" value="SNF2-like_sf"/>
</dbReference>
<dbReference type="GO" id="GO:0005759">
    <property type="term" value="C:mitochondrial matrix"/>
    <property type="evidence" value="ECO:0007669"/>
    <property type="project" value="UniProtKB-SubCell"/>
</dbReference>
<dbReference type="Pfam" id="PF02771">
    <property type="entry name" value="Acyl-CoA_dh_N"/>
    <property type="match status" value="1"/>
</dbReference>
<dbReference type="Pfam" id="PF00271">
    <property type="entry name" value="Helicase_C"/>
    <property type="match status" value="1"/>
</dbReference>
<dbReference type="GO" id="GO:0046395">
    <property type="term" value="P:carboxylic acid catabolic process"/>
    <property type="evidence" value="ECO:0007669"/>
    <property type="project" value="UniProtKB-ARBA"/>
</dbReference>
<keyword evidence="10" id="KW-0285">Flavoprotein</keyword>
<keyword evidence="11" id="KW-0547">Nucleotide-binding</keyword>
<keyword evidence="9" id="KW-0597">Phosphoprotein</keyword>
<dbReference type="Gene3D" id="1.20.120.850">
    <property type="entry name" value="SWI2/SNF2 ATPases, N-terminal domain"/>
    <property type="match status" value="2"/>
</dbReference>
<dbReference type="GO" id="GO:0003677">
    <property type="term" value="F:DNA binding"/>
    <property type="evidence" value="ECO:0007669"/>
    <property type="project" value="UniProtKB-KW"/>
</dbReference>
<dbReference type="InterPro" id="IPR013967">
    <property type="entry name" value="Rad54_N"/>
</dbReference>
<keyword evidence="14" id="KW-0347">Helicase</keyword>
<evidence type="ECO:0000256" key="29">
    <source>
        <dbReference type="ARBA" id="ARBA00048592"/>
    </source>
</evidence>
<keyword evidence="17" id="KW-0067">ATP-binding</keyword>
<dbReference type="SUPFAM" id="SSF56645">
    <property type="entry name" value="Acyl-CoA dehydrogenase NM domain-like"/>
    <property type="match status" value="1"/>
</dbReference>
<keyword evidence="12 34" id="KW-0227">DNA damage</keyword>
<keyword evidence="24 34" id="KW-0234">DNA repair</keyword>
<dbReference type="Gene3D" id="3.30.70.2610">
    <property type="match status" value="1"/>
</dbReference>
<comment type="subunit">
    <text evidence="8">Homotetramer.</text>
</comment>
<evidence type="ECO:0000256" key="6">
    <source>
        <dbReference type="ARBA" id="ARBA00007025"/>
    </source>
</evidence>
<dbReference type="SMART" id="SM00487">
    <property type="entry name" value="DEXDc"/>
    <property type="match status" value="1"/>
</dbReference>
<comment type="function">
    <text evidence="2">Component of the general transcription and DNA repair factor IIH (TFIIH) core complex, which is involved in general and transcription-coupled nucleotide excision repair (NER) of damaged DNA and, when complexed to TFIIK, in RNA transcription by RNA polymerase II. In NER, TFIIH acts by opening DNA around the lesion to allow the excision of the damaged oligonucleotide and its replacement by a new DNA fragment. In transcription, TFIIH has an essential role in transcription initiation. When the pre-initiation complex (PIC) has been established, TFIIH is required for promoter opening and promoter escape. Phosphorylation of the C-terminal tail (CTD) of the largest subunit of RNA polymerase II by the kinase module TFIIK controls the initiation of transcription.</text>
</comment>
<organism evidence="38 39">
    <name type="scientific">Malassezia caprae</name>
    <dbReference type="NCBI Taxonomy" id="1381934"/>
    <lineage>
        <taxon>Eukaryota</taxon>
        <taxon>Fungi</taxon>
        <taxon>Dikarya</taxon>
        <taxon>Basidiomycota</taxon>
        <taxon>Ustilaginomycotina</taxon>
        <taxon>Malasseziomycetes</taxon>
        <taxon>Malasseziales</taxon>
        <taxon>Malasseziaceae</taxon>
        <taxon>Malassezia</taxon>
    </lineage>
</organism>
<dbReference type="EMBL" id="CP119909">
    <property type="protein sequence ID" value="WFD18795.1"/>
    <property type="molecule type" value="Genomic_DNA"/>
</dbReference>
<reference evidence="38" key="1">
    <citation type="submission" date="2023-03" db="EMBL/GenBank/DDBJ databases">
        <title>Mating type loci evolution in Malassezia.</title>
        <authorList>
            <person name="Coelho M.A."/>
        </authorList>
    </citation>
    <scope>NUCLEOTIDE SEQUENCE</scope>
    <source>
        <strain evidence="38">CBS 10434</strain>
    </source>
</reference>
<dbReference type="GO" id="GO:0003853">
    <property type="term" value="F:short-chain 2-methyl fatty acyl-CoA dehydrogenase activity"/>
    <property type="evidence" value="ECO:0007669"/>
    <property type="project" value="UniProtKB-EC"/>
</dbReference>
<comment type="catalytic activity">
    <reaction evidence="27">
        <text>2-methylbutanoyl-CoA + oxidized [electron-transfer flavoprotein] + H(+) = (2E)-2-methylbut-2-enoyl-CoA + reduced [electron-transfer flavoprotein]</text>
        <dbReference type="Rhea" id="RHEA:43780"/>
        <dbReference type="Rhea" id="RHEA-COMP:10685"/>
        <dbReference type="Rhea" id="RHEA-COMP:10686"/>
        <dbReference type="ChEBI" id="CHEBI:15378"/>
        <dbReference type="ChEBI" id="CHEBI:57336"/>
        <dbReference type="ChEBI" id="CHEBI:57337"/>
        <dbReference type="ChEBI" id="CHEBI:57692"/>
        <dbReference type="ChEBI" id="CHEBI:58307"/>
        <dbReference type="EC" id="1.3.8.5"/>
    </reaction>
    <physiologicalReaction direction="left-to-right" evidence="27">
        <dbReference type="Rhea" id="RHEA:43781"/>
    </physiologicalReaction>
</comment>
<dbReference type="InterPro" id="IPR000330">
    <property type="entry name" value="SNF2_N"/>
</dbReference>
<gene>
    <name evidence="38" type="primary">RAD54</name>
    <name evidence="38" type="ORF">MCAP1_001006</name>
</gene>
<evidence type="ECO:0000313" key="39">
    <source>
        <dbReference type="Proteomes" id="UP001220961"/>
    </source>
</evidence>
<keyword evidence="16" id="KW-0276">Fatty acid metabolism</keyword>
<keyword evidence="21" id="KW-0443">Lipid metabolism</keyword>
<comment type="catalytic activity">
    <reaction evidence="31">
        <text>hexanoyl-CoA + oxidized [electron-transfer flavoprotein] + H(+) = (2E)-hexenoyl-CoA + reduced [electron-transfer flavoprotein]</text>
        <dbReference type="Rhea" id="RHEA:43464"/>
        <dbReference type="Rhea" id="RHEA-COMP:10685"/>
        <dbReference type="Rhea" id="RHEA-COMP:10686"/>
        <dbReference type="ChEBI" id="CHEBI:15378"/>
        <dbReference type="ChEBI" id="CHEBI:57692"/>
        <dbReference type="ChEBI" id="CHEBI:58307"/>
        <dbReference type="ChEBI" id="CHEBI:62077"/>
        <dbReference type="ChEBI" id="CHEBI:62620"/>
    </reaction>
    <physiologicalReaction direction="left-to-right" evidence="31">
        <dbReference type="Rhea" id="RHEA:43465"/>
    </physiologicalReaction>
</comment>
<evidence type="ECO:0000256" key="22">
    <source>
        <dbReference type="ARBA" id="ARBA00023125"/>
    </source>
</evidence>
<dbReference type="Pfam" id="PF02770">
    <property type="entry name" value="Acyl-CoA_dh_M"/>
    <property type="match status" value="1"/>
</dbReference>
<evidence type="ECO:0000256" key="15">
    <source>
        <dbReference type="ARBA" id="ARBA00022827"/>
    </source>
</evidence>
<dbReference type="PANTHER" id="PTHR45629:SF7">
    <property type="entry name" value="DNA EXCISION REPAIR PROTEIN ERCC-6-RELATED"/>
    <property type="match status" value="1"/>
</dbReference>
<comment type="catalytic activity">
    <reaction evidence="30">
        <text>butanoyl-CoA + oxidized [electron-transfer flavoprotein] + H(+) = (2E)-butenoyl-CoA + reduced [electron-transfer flavoprotein]</text>
        <dbReference type="Rhea" id="RHEA:24004"/>
        <dbReference type="Rhea" id="RHEA-COMP:10685"/>
        <dbReference type="Rhea" id="RHEA-COMP:10686"/>
        <dbReference type="ChEBI" id="CHEBI:15378"/>
        <dbReference type="ChEBI" id="CHEBI:57332"/>
        <dbReference type="ChEBI" id="CHEBI:57371"/>
        <dbReference type="ChEBI" id="CHEBI:57692"/>
        <dbReference type="ChEBI" id="CHEBI:58307"/>
    </reaction>
    <physiologicalReaction direction="left-to-right" evidence="30">
        <dbReference type="Rhea" id="RHEA:24005"/>
    </physiologicalReaction>
</comment>
<dbReference type="InterPro" id="IPR009075">
    <property type="entry name" value="AcylCo_DH/oxidase_C"/>
</dbReference>
<dbReference type="CDD" id="cd01158">
    <property type="entry name" value="SCAD_SBCAD"/>
    <property type="match status" value="1"/>
</dbReference>
<dbReference type="Gene3D" id="2.40.110.10">
    <property type="entry name" value="Butyryl-CoA Dehydrogenase, subunit A, domain 2"/>
    <property type="match status" value="1"/>
</dbReference>
<evidence type="ECO:0000256" key="35">
    <source>
        <dbReference type="SAM" id="MobiDB-lite"/>
    </source>
</evidence>
<dbReference type="GO" id="GO:0006631">
    <property type="term" value="P:fatty acid metabolic process"/>
    <property type="evidence" value="ECO:0007669"/>
    <property type="project" value="UniProtKB-KW"/>
</dbReference>
<comment type="similarity">
    <text evidence="34">Belongs to the TFB2 family.</text>
</comment>
<dbReference type="FunFam" id="1.20.140.10:FF:000002">
    <property type="entry name" value="Acyl-CoA dehydrogenase short/branched chain"/>
    <property type="match status" value="1"/>
</dbReference>
<evidence type="ECO:0000256" key="8">
    <source>
        <dbReference type="ARBA" id="ARBA00011881"/>
    </source>
</evidence>
<dbReference type="Proteomes" id="UP001220961">
    <property type="component" value="Chromosome 2"/>
</dbReference>
<dbReference type="InterPro" id="IPR009100">
    <property type="entry name" value="AcylCoA_DH/oxidase_NM_dom_sf"/>
</dbReference>
<dbReference type="Pfam" id="PF00441">
    <property type="entry name" value="Acyl-CoA_dh_1"/>
    <property type="match status" value="1"/>
</dbReference>
<dbReference type="Pfam" id="PF03849">
    <property type="entry name" value="Tfb2"/>
    <property type="match status" value="1"/>
</dbReference>
<evidence type="ECO:0000256" key="23">
    <source>
        <dbReference type="ARBA" id="ARBA00023128"/>
    </source>
</evidence>
<dbReference type="GO" id="GO:0004386">
    <property type="term" value="F:helicase activity"/>
    <property type="evidence" value="ECO:0007669"/>
    <property type="project" value="UniProtKB-KW"/>
</dbReference>
<comment type="subcellular location">
    <subcellularLocation>
        <location evidence="4">Mitochondrion matrix</location>
    </subcellularLocation>
    <subcellularLocation>
        <location evidence="3 34">Nucleus</location>
    </subcellularLocation>
</comment>
<evidence type="ECO:0000256" key="9">
    <source>
        <dbReference type="ARBA" id="ARBA00022553"/>
    </source>
</evidence>
<dbReference type="Pfam" id="PF18307">
    <property type="entry name" value="Tfb2_C"/>
    <property type="match status" value="1"/>
</dbReference>
<evidence type="ECO:0000256" key="14">
    <source>
        <dbReference type="ARBA" id="ARBA00022806"/>
    </source>
</evidence>
<evidence type="ECO:0000256" key="3">
    <source>
        <dbReference type="ARBA" id="ARBA00004123"/>
    </source>
</evidence>
<evidence type="ECO:0000256" key="2">
    <source>
        <dbReference type="ARBA" id="ARBA00002817"/>
    </source>
</evidence>
<comment type="pathway">
    <text evidence="5">Lipid metabolism; mitochondrial fatty acid beta-oxidation.</text>
</comment>
<evidence type="ECO:0000256" key="12">
    <source>
        <dbReference type="ARBA" id="ARBA00022763"/>
    </source>
</evidence>
<dbReference type="GO" id="GO:0007131">
    <property type="term" value="P:reciprocal meiotic recombination"/>
    <property type="evidence" value="ECO:0007669"/>
    <property type="project" value="TreeGrafter"/>
</dbReference>
<keyword evidence="22" id="KW-0238">DNA-binding</keyword>
<evidence type="ECO:0000256" key="21">
    <source>
        <dbReference type="ARBA" id="ARBA00023098"/>
    </source>
</evidence>
<keyword evidence="15" id="KW-0274">FAD</keyword>
<evidence type="ECO:0000256" key="17">
    <source>
        <dbReference type="ARBA" id="ARBA00022840"/>
    </source>
</evidence>
<evidence type="ECO:0000256" key="13">
    <source>
        <dbReference type="ARBA" id="ARBA00022801"/>
    </source>
</evidence>
<feature type="domain" description="Helicase ATP-binding" evidence="36">
    <location>
        <begin position="196"/>
        <end position="328"/>
    </location>
</feature>
<evidence type="ECO:0000256" key="11">
    <source>
        <dbReference type="ARBA" id="ARBA00022741"/>
    </source>
</evidence>
<dbReference type="PANTHER" id="PTHR45629">
    <property type="entry name" value="SNF2/RAD54 FAMILY MEMBER"/>
    <property type="match status" value="1"/>
</dbReference>
<dbReference type="PROSITE" id="PS00072">
    <property type="entry name" value="ACYL_COA_DH_1"/>
    <property type="match status" value="1"/>
</dbReference>
<keyword evidence="34" id="KW-0804">Transcription</keyword>
<dbReference type="InterPro" id="IPR014001">
    <property type="entry name" value="Helicase_ATP-bd"/>
</dbReference>
<comment type="similarity">
    <text evidence="7">Belongs to the acyl-CoA dehydrogenase family.</text>
</comment>
<keyword evidence="19" id="KW-0007">Acetylation</keyword>
<feature type="compositionally biased region" description="Basic and acidic residues" evidence="35">
    <location>
        <begin position="14"/>
        <end position="25"/>
    </location>
</feature>
<keyword evidence="39" id="KW-1185">Reference proteome</keyword>
<comment type="similarity">
    <text evidence="6">Belongs to the SNF2/RAD54 helicase family.</text>
</comment>
<sequence>MRRSAVAAVLDWQNHQEQRRQRLEGPSENDEAYQEQMSIPKKKNSLEGVYKGIDASGVSLNADRRKWAVYQAKPEAIKSKFNIPSMKNERGEVVENRLTHAALGVRRPIEVPPRPLYDPMSEHAIVLFDPTIDDKDAEKERERLRIAFEEQKKAMALDRGPHKSLAHILGIEKPQVKIEEKVPVVIDPRLGRILPIVVCPSSLVRNWANELVKWLGASAPGSLALDGKLSREEMFEAVNRWAEAKGRAIVQPVMIVSYETLRNLQELLGNTEIGLMLCDEGHRLKNADSLTFQSLDQLKVQRRVILSGTPIQNDLSEYFSLINFAIPDILGNRNEFRKRFELDILRGRDAEATDKEKQVGREKLQELSGLVSQFIIRRTNDILSKYLPVKYEHVVFCNLSPFQLNLYHLFLRAPAIQKMLKGAVSQPLKAIGILKKLCNHPDLLNLPEDLEGSEEFFPEGYKPGDRRNVAVHLSGKMAILDRFLTTMRSTTDDKIVLISNYTQTLDLFERLCRSRRWGFFRLDGTMNIKKRQKLVDRFNDPEAPEFVFLLSSKAGGCGLNLIGANRLVLFDPGSIEEKILQRQSHKQSLSSCVVDDDVDAERHFSGEILRALFQYKQIISSQAMLYGDTSTWNHVSKNELGNLHDDLLRAEILHDDVSFVFQYYPAAARSLSMSAGELPIETFLKAQPRSTLIRLYEKPASCLAVFRMNNCMNEHREPLEQMQRLSILMVKEEEVYMNDVFRRGMVGLMQRGGAKDDLNITSLGFQFLLQDVNSQLWALLLHYLSMAEERNMDLVEVLSFFFTVGGLELGRAYETQGFSTTQMQTLEELSDYGLVYRPSKTVKYFFPTRLASTLTSTASPSLSRLNDQEEQGYLILETNYRVYAYTCTYQWLIPANLLRIAILNLFVTLKSRLPNLVIGQLTRHSVKSALNKGITADQIIAYLSHHAHPQMYKNDPLLPITVSDQIRLWEREKNRVAAVNGACIVLTPGNLYTDFTSVEDFIQVRNYAKTVTHRLPSMRMLVRSSTALRSMARSAISARTIGATRVPQVARASVPAARAFSSSSLRADEYENPFGPNSLYKLTEEEEMLREAVRRFAETEVQPLVAEMDEKEKMDPKIIKGLFEQGLMAIETDPELGGAGSSFLSAILVIEELAKVDPSVSVLCDVHNTLVNTVLRKYANEHLQKKYMPSLSAGKLGSFCLSEPGSGSDAFAMRTSVKKSEDGQHYIINGSKMWITNSGEAEFFIVFAQGDPAKGYKGISAFAVEKEMGVEIAKKESKLGIRASSTCTVNFDDVKVPAENLIGEEGKGYKIAIEILNEGRVGIGAQMVGLAQGAYDKAMAYTFERQQFGQPIAKFQGMQFQMGQIAAEIEAARLMVYNAARLKEEGRPFTKQAAMAKLVSSQVAERAAGKAIEWLGGQGFTREQGIEKYWRDSKIGAIYEGTSNIQLNTIFNLTAKERGF</sequence>
<protein>
    <recommendedName>
        <fullName evidence="34">RNA polymerase II transcription factor B subunit 2</fullName>
    </recommendedName>
</protein>
<dbReference type="InterPro" id="IPR001650">
    <property type="entry name" value="Helicase_C-like"/>
</dbReference>
<evidence type="ECO:0000256" key="20">
    <source>
        <dbReference type="ARBA" id="ARBA00023002"/>
    </source>
</evidence>
<dbReference type="Gene3D" id="3.40.50.300">
    <property type="entry name" value="P-loop containing nucleotide triphosphate hydrolases"/>
    <property type="match status" value="2"/>
</dbReference>
<dbReference type="GO" id="GO:0001671">
    <property type="term" value="F:ATPase activator activity"/>
    <property type="evidence" value="ECO:0007669"/>
    <property type="project" value="InterPro"/>
</dbReference>
<evidence type="ECO:0000256" key="34">
    <source>
        <dbReference type="RuleBase" id="RU364024"/>
    </source>
</evidence>
<comment type="pathway">
    <text evidence="26">Amino-acid degradation; L-isoleucine degradation.</text>
</comment>
<comment type="catalytic activity">
    <reaction evidence="29">
        <text>(2R)-2-methylbutanoyl-CoA + oxidized [electron-transfer flavoprotein] + H(+) = ethylacryloyl-CoA + reduced [electron-transfer flavoprotein]</text>
        <dbReference type="Rhea" id="RHEA:65296"/>
        <dbReference type="Rhea" id="RHEA-COMP:10685"/>
        <dbReference type="Rhea" id="RHEA-COMP:10686"/>
        <dbReference type="ChEBI" id="CHEBI:15378"/>
        <dbReference type="ChEBI" id="CHEBI:57692"/>
        <dbReference type="ChEBI" id="CHEBI:58307"/>
        <dbReference type="ChEBI" id="CHEBI:156439"/>
        <dbReference type="ChEBI" id="CHEBI:156440"/>
    </reaction>
    <physiologicalReaction direction="left-to-right" evidence="29">
        <dbReference type="Rhea" id="RHEA:65297"/>
    </physiologicalReaction>
</comment>
<comment type="catalytic activity">
    <reaction evidence="28">
        <text>valproyl-CoA + oxidized [electron-transfer flavoprotein] + H(+) = (2E)-2-propylpent-2-enoyl-CoA + reduced [electron-transfer flavoprotein]</text>
        <dbReference type="Rhea" id="RHEA:65344"/>
        <dbReference type="Rhea" id="RHEA-COMP:10685"/>
        <dbReference type="Rhea" id="RHEA-COMP:10686"/>
        <dbReference type="ChEBI" id="CHEBI:15378"/>
        <dbReference type="ChEBI" id="CHEBI:57692"/>
        <dbReference type="ChEBI" id="CHEBI:58307"/>
        <dbReference type="ChEBI" id="CHEBI:156457"/>
        <dbReference type="ChEBI" id="CHEBI:156458"/>
    </reaction>
    <physiologicalReaction direction="left-to-right" evidence="28">
        <dbReference type="Rhea" id="RHEA:65345"/>
    </physiologicalReaction>
</comment>
<comment type="catalytic activity">
    <reaction evidence="33">
        <text>2-methylpropanoyl-CoA + oxidized [electron-transfer flavoprotein] + H(+) = 2-methylpropenoyl-CoA + reduced [electron-transfer flavoprotein]</text>
        <dbReference type="Rhea" id="RHEA:44180"/>
        <dbReference type="Rhea" id="RHEA-COMP:10685"/>
        <dbReference type="Rhea" id="RHEA-COMP:10686"/>
        <dbReference type="ChEBI" id="CHEBI:15378"/>
        <dbReference type="ChEBI" id="CHEBI:57338"/>
        <dbReference type="ChEBI" id="CHEBI:57692"/>
        <dbReference type="ChEBI" id="CHEBI:58307"/>
        <dbReference type="ChEBI" id="CHEBI:62500"/>
    </reaction>
    <physiologicalReaction direction="left-to-right" evidence="33">
        <dbReference type="Rhea" id="RHEA:44181"/>
    </physiologicalReaction>
</comment>
<evidence type="ECO:0000256" key="7">
    <source>
        <dbReference type="ARBA" id="ARBA00009347"/>
    </source>
</evidence>
<evidence type="ECO:0000256" key="32">
    <source>
        <dbReference type="ARBA" id="ARBA00049552"/>
    </source>
</evidence>
<evidence type="ECO:0000256" key="25">
    <source>
        <dbReference type="ARBA" id="ARBA00023242"/>
    </source>
</evidence>
<dbReference type="SUPFAM" id="SSF52540">
    <property type="entry name" value="P-loop containing nucleoside triphosphate hydrolases"/>
    <property type="match status" value="2"/>
</dbReference>
<evidence type="ECO:0000256" key="1">
    <source>
        <dbReference type="ARBA" id="ARBA00001974"/>
    </source>
</evidence>
<dbReference type="InterPro" id="IPR027417">
    <property type="entry name" value="P-loop_NTPase"/>
</dbReference>
<keyword evidence="23" id="KW-0496">Mitochondrion</keyword>
<name>A0AAF0E556_9BASI</name>
<evidence type="ECO:0000256" key="24">
    <source>
        <dbReference type="ARBA" id="ARBA00023204"/>
    </source>
</evidence>
<dbReference type="GO" id="GO:0005524">
    <property type="term" value="F:ATP binding"/>
    <property type="evidence" value="ECO:0007669"/>
    <property type="project" value="UniProtKB-KW"/>
</dbReference>
<evidence type="ECO:0000256" key="10">
    <source>
        <dbReference type="ARBA" id="ARBA00022630"/>
    </source>
</evidence>
<evidence type="ECO:0000256" key="5">
    <source>
        <dbReference type="ARBA" id="ARBA00005198"/>
    </source>
</evidence>
<evidence type="ECO:0000313" key="38">
    <source>
        <dbReference type="EMBL" id="WFD18795.1"/>
    </source>
</evidence>
<dbReference type="Gene3D" id="1.20.140.10">
    <property type="entry name" value="Butyryl-CoA Dehydrogenase, subunit A, domain 3"/>
    <property type="match status" value="1"/>
</dbReference>
<dbReference type="InterPro" id="IPR037069">
    <property type="entry name" value="AcylCoA_DH/ox_N_sf"/>
</dbReference>
<dbReference type="InterPro" id="IPR013786">
    <property type="entry name" value="AcylCoA_DH/ox_N"/>
</dbReference>
<evidence type="ECO:0000256" key="28">
    <source>
        <dbReference type="ARBA" id="ARBA00048307"/>
    </source>
</evidence>
<dbReference type="GO" id="GO:0045003">
    <property type="term" value="P:double-strand break repair via synthesis-dependent strand annealing"/>
    <property type="evidence" value="ECO:0007669"/>
    <property type="project" value="TreeGrafter"/>
</dbReference>
<comment type="function">
    <text evidence="34">Component of the general transcription and DNA repair factor IIH (TFIIH) core complex which is involved in general and transcription-coupled nucleotide excision repair (NER) of damaged DNA.</text>
</comment>
<dbReference type="PROSITE" id="PS00073">
    <property type="entry name" value="ACYL_COA_DH_2"/>
    <property type="match status" value="1"/>
</dbReference>
<dbReference type="GO" id="GO:0016817">
    <property type="term" value="F:hydrolase activity, acting on acid anhydrides"/>
    <property type="evidence" value="ECO:0007669"/>
    <property type="project" value="InterPro"/>
</dbReference>
<dbReference type="InterPro" id="IPR004598">
    <property type="entry name" value="TFIIH_p52/Tfb2"/>
</dbReference>
<keyword evidence="13" id="KW-0378">Hydrolase</keyword>
<feature type="domain" description="Helicase C-terminal" evidence="37">
    <location>
        <begin position="479"/>
        <end position="626"/>
    </location>
</feature>
<evidence type="ECO:0000256" key="30">
    <source>
        <dbReference type="ARBA" id="ARBA00049096"/>
    </source>
</evidence>
<evidence type="ECO:0000256" key="19">
    <source>
        <dbReference type="ARBA" id="ARBA00022990"/>
    </source>
</evidence>
<dbReference type="GO" id="GO:0000439">
    <property type="term" value="C:transcription factor TFIIH core complex"/>
    <property type="evidence" value="ECO:0007669"/>
    <property type="project" value="InterPro"/>
</dbReference>
<evidence type="ECO:0000256" key="27">
    <source>
        <dbReference type="ARBA" id="ARBA00048235"/>
    </source>
</evidence>
<feature type="region of interest" description="Disordered" evidence="35">
    <location>
        <begin position="14"/>
        <end position="39"/>
    </location>
</feature>
<dbReference type="PROSITE" id="PS51192">
    <property type="entry name" value="HELICASE_ATP_BIND_1"/>
    <property type="match status" value="1"/>
</dbReference>
<evidence type="ECO:0000259" key="36">
    <source>
        <dbReference type="PROSITE" id="PS51192"/>
    </source>
</evidence>
<keyword evidence="20" id="KW-0560">Oxidoreductase</keyword>
<dbReference type="GO" id="GO:0006289">
    <property type="term" value="P:nucleotide-excision repair"/>
    <property type="evidence" value="ECO:0007669"/>
    <property type="project" value="InterPro"/>
</dbReference>
<dbReference type="InterPro" id="IPR036250">
    <property type="entry name" value="AcylCo_DH-like_C"/>
</dbReference>
<keyword evidence="34" id="KW-0805">Transcription regulation</keyword>
<proteinExistence type="inferred from homology"/>
<evidence type="ECO:0000256" key="26">
    <source>
        <dbReference type="ARBA" id="ARBA00037895"/>
    </source>
</evidence>
<comment type="cofactor">
    <cofactor evidence="1">
        <name>FAD</name>
        <dbReference type="ChEBI" id="CHEBI:57692"/>
    </cofactor>
</comment>
<dbReference type="InterPro" id="IPR006089">
    <property type="entry name" value="Acyl-CoA_DH_CS"/>
</dbReference>
<dbReference type="PROSITE" id="PS51194">
    <property type="entry name" value="HELICASE_CTER"/>
    <property type="match status" value="1"/>
</dbReference>
<dbReference type="InterPro" id="IPR040662">
    <property type="entry name" value="Tfb2_C"/>
</dbReference>
<dbReference type="Pfam" id="PF08658">
    <property type="entry name" value="Rad54_N"/>
    <property type="match status" value="1"/>
</dbReference>
<dbReference type="FunFam" id="1.10.540.10:FF:000012">
    <property type="entry name" value="Acyl-CoA dehydrogenase short/branched chain"/>
    <property type="match status" value="1"/>
</dbReference>
<accession>A0AAF0E556</accession>
<dbReference type="FunFam" id="2.40.110.10:FF:000001">
    <property type="entry name" value="Acyl-CoA dehydrogenase, mitochondrial"/>
    <property type="match status" value="1"/>
</dbReference>
<evidence type="ECO:0000256" key="33">
    <source>
        <dbReference type="ARBA" id="ARBA00051903"/>
    </source>
</evidence>
<keyword evidence="18" id="KW-0809">Transit peptide</keyword>
<dbReference type="SUPFAM" id="SSF47203">
    <property type="entry name" value="Acyl-CoA dehydrogenase C-terminal domain-like"/>
    <property type="match status" value="1"/>
</dbReference>
<dbReference type="CDD" id="cd18793">
    <property type="entry name" value="SF2_C_SNF"/>
    <property type="match status" value="1"/>
</dbReference>
<evidence type="ECO:0000256" key="16">
    <source>
        <dbReference type="ARBA" id="ARBA00022832"/>
    </source>
</evidence>
<dbReference type="SMART" id="SM00490">
    <property type="entry name" value="HELICc"/>
    <property type="match status" value="1"/>
</dbReference>
<comment type="catalytic activity">
    <reaction evidence="32">
        <text>(2S)-2-methylbutanoyl-CoA + oxidized [electron-transfer flavoprotein] + H(+) = (2E)-2-methylbut-2-enoyl-CoA + reduced [electron-transfer flavoprotein]</text>
        <dbReference type="Rhea" id="RHEA:48256"/>
        <dbReference type="Rhea" id="RHEA-COMP:10685"/>
        <dbReference type="Rhea" id="RHEA-COMP:10686"/>
        <dbReference type="ChEBI" id="CHEBI:15378"/>
        <dbReference type="ChEBI" id="CHEBI:57337"/>
        <dbReference type="ChEBI" id="CHEBI:57692"/>
        <dbReference type="ChEBI" id="CHEBI:58307"/>
        <dbReference type="ChEBI" id="CHEBI:88166"/>
    </reaction>
    <physiologicalReaction direction="left-to-right" evidence="32">
        <dbReference type="Rhea" id="RHEA:48257"/>
    </physiologicalReaction>
</comment>
<dbReference type="InterPro" id="IPR046373">
    <property type="entry name" value="Acyl-CoA_Oxase/DH_mid-dom_sf"/>
</dbReference>
<dbReference type="InterPro" id="IPR049730">
    <property type="entry name" value="SNF2/RAD54-like_C"/>
</dbReference>
<dbReference type="Gene3D" id="1.10.540.10">
    <property type="entry name" value="Acyl-CoA dehydrogenase/oxidase, N-terminal domain"/>
    <property type="match status" value="1"/>
</dbReference>
<dbReference type="Pfam" id="PF00176">
    <property type="entry name" value="SNF2-rel_dom"/>
    <property type="match status" value="1"/>
</dbReference>
<dbReference type="InterPro" id="IPR050496">
    <property type="entry name" value="SNF2_RAD54_helicase_repair"/>
</dbReference>
<dbReference type="Gene3D" id="3.40.50.10810">
    <property type="entry name" value="Tandem AAA-ATPase domain"/>
    <property type="match status" value="1"/>
</dbReference>
<evidence type="ECO:0000256" key="18">
    <source>
        <dbReference type="ARBA" id="ARBA00022946"/>
    </source>
</evidence>
<dbReference type="InterPro" id="IPR006091">
    <property type="entry name" value="Acyl-CoA_Oxase/DH_mid-dom"/>
</dbReference>
<evidence type="ECO:0000259" key="37">
    <source>
        <dbReference type="PROSITE" id="PS51194"/>
    </source>
</evidence>
<dbReference type="GO" id="GO:0050660">
    <property type="term" value="F:flavin adenine dinucleotide binding"/>
    <property type="evidence" value="ECO:0007669"/>
    <property type="project" value="InterPro"/>
</dbReference>
<evidence type="ECO:0000256" key="31">
    <source>
        <dbReference type="ARBA" id="ARBA00049192"/>
    </source>
</evidence>
<evidence type="ECO:0000256" key="4">
    <source>
        <dbReference type="ARBA" id="ARBA00004305"/>
    </source>
</evidence>
<dbReference type="GO" id="GO:0015616">
    <property type="term" value="F:DNA translocase activity"/>
    <property type="evidence" value="ECO:0007669"/>
    <property type="project" value="TreeGrafter"/>
</dbReference>
<keyword evidence="25 34" id="KW-0539">Nucleus</keyword>